<evidence type="ECO:0000256" key="1">
    <source>
        <dbReference type="SAM" id="MobiDB-lite"/>
    </source>
</evidence>
<reference evidence="2" key="1">
    <citation type="submission" date="2023-04" db="EMBL/GenBank/DDBJ databases">
        <authorList>
            <person name="Vijverberg K."/>
            <person name="Xiong W."/>
            <person name="Schranz E."/>
        </authorList>
    </citation>
    <scope>NUCLEOTIDE SEQUENCE</scope>
</reference>
<gene>
    <name evidence="2" type="ORF">LSALG_LOCUS14160</name>
</gene>
<protein>
    <submittedName>
        <fullName evidence="2">Uncharacterized protein</fullName>
    </submittedName>
</protein>
<dbReference type="AlphaFoldDB" id="A0AA36DXB2"/>
<feature type="compositionally biased region" description="Basic and acidic residues" evidence="1">
    <location>
        <begin position="60"/>
        <end position="70"/>
    </location>
</feature>
<feature type="compositionally biased region" description="Low complexity" evidence="1">
    <location>
        <begin position="90"/>
        <end position="102"/>
    </location>
</feature>
<accession>A0AA36DXB2</accession>
<dbReference type="EMBL" id="OX465078">
    <property type="protein sequence ID" value="CAI9274047.1"/>
    <property type="molecule type" value="Genomic_DNA"/>
</dbReference>
<evidence type="ECO:0000313" key="2">
    <source>
        <dbReference type="EMBL" id="CAI9274047.1"/>
    </source>
</evidence>
<name>A0AA36DXB2_LACSI</name>
<keyword evidence="3" id="KW-1185">Reference proteome</keyword>
<feature type="region of interest" description="Disordered" evidence="1">
    <location>
        <begin position="58"/>
        <end position="103"/>
    </location>
</feature>
<organism evidence="2 3">
    <name type="scientific">Lactuca saligna</name>
    <name type="common">Willowleaf lettuce</name>
    <dbReference type="NCBI Taxonomy" id="75948"/>
    <lineage>
        <taxon>Eukaryota</taxon>
        <taxon>Viridiplantae</taxon>
        <taxon>Streptophyta</taxon>
        <taxon>Embryophyta</taxon>
        <taxon>Tracheophyta</taxon>
        <taxon>Spermatophyta</taxon>
        <taxon>Magnoliopsida</taxon>
        <taxon>eudicotyledons</taxon>
        <taxon>Gunneridae</taxon>
        <taxon>Pentapetalae</taxon>
        <taxon>asterids</taxon>
        <taxon>campanulids</taxon>
        <taxon>Asterales</taxon>
        <taxon>Asteraceae</taxon>
        <taxon>Cichorioideae</taxon>
        <taxon>Cichorieae</taxon>
        <taxon>Lactucinae</taxon>
        <taxon>Lactuca</taxon>
    </lineage>
</organism>
<dbReference type="Proteomes" id="UP001177003">
    <property type="component" value="Chromosome 2"/>
</dbReference>
<proteinExistence type="predicted"/>
<sequence length="131" mass="14775">MIFKFPTHCPKNHVCYTFYFFLYSVVADTYTKTQDVLDTYPQPKADGSGADQIELHLNSNKKEKGEEERGCGLPSGGKEMGKEGGRRKSLSFPLSSLTPSSTRHVHDSVFDESTSLMPWLTREFIFEGIKS</sequence>
<evidence type="ECO:0000313" key="3">
    <source>
        <dbReference type="Proteomes" id="UP001177003"/>
    </source>
</evidence>